<reference evidence="1 2" key="1">
    <citation type="journal article" date="2011" name="PLoS Pathog.">
        <title>Endophytic Life Strategies Decoded by Genome and Transcriptome Analyses of the Mutualistic Root Symbiont Piriformospora indica.</title>
        <authorList>
            <person name="Zuccaro A."/>
            <person name="Lahrmann U."/>
            <person name="Guldener U."/>
            <person name="Langen G."/>
            <person name="Pfiffi S."/>
            <person name="Biedenkopf D."/>
            <person name="Wong P."/>
            <person name="Samans B."/>
            <person name="Grimm C."/>
            <person name="Basiewicz M."/>
            <person name="Murat C."/>
            <person name="Martin F."/>
            <person name="Kogel K.H."/>
        </authorList>
    </citation>
    <scope>NUCLEOTIDE SEQUENCE [LARGE SCALE GENOMIC DNA]</scope>
    <source>
        <strain evidence="1 2">DSM 11827</strain>
    </source>
</reference>
<protein>
    <submittedName>
        <fullName evidence="1">Uncharacterized protein</fullName>
    </submittedName>
</protein>
<organism evidence="1 2">
    <name type="scientific">Serendipita indica (strain DSM 11827)</name>
    <name type="common">Root endophyte fungus</name>
    <name type="synonym">Piriformospora indica</name>
    <dbReference type="NCBI Taxonomy" id="1109443"/>
    <lineage>
        <taxon>Eukaryota</taxon>
        <taxon>Fungi</taxon>
        <taxon>Dikarya</taxon>
        <taxon>Basidiomycota</taxon>
        <taxon>Agaricomycotina</taxon>
        <taxon>Agaricomycetes</taxon>
        <taxon>Sebacinales</taxon>
        <taxon>Serendipitaceae</taxon>
        <taxon>Serendipita</taxon>
    </lineage>
</organism>
<sequence length="647" mass="74766">MERLNEDARFEVFDAIAELIDDGVFVLMSVCMQWQDQVCRSPRLWRYITFSGIIGDFEAKLDTQLLMSQDLPLVVRVHFPLASMRPLSSVLHRKIADLVIINNWPNQYRDNIFITLCKILSAYPQHQIKEVMWRDSAGNSPHVPERAFKQIYDRLCLGDIELQSVLHVYPPLLLTKLDISASMMPNTPEDETRKIFPEVFISCIRHLTHLVSLTVDHNLFMDTVVGVRDNLRLPRLQDMQVIFSKYYNSFPATLVTPNLRRLTLHGTWEQSCAYLSVSECRLQLEVLTIDITSDSRRVTFQRDYQNLSRHRHTAHDLTVIMRLTATPMSARSEKFAFFLKLLTSSLAIGRVRASMPSQYAVLLHGLRLNHPLHTIQLTTGSWHSVRGLPNLQAFCDTLILTSPSGKPSLHQLPRPKKLIISTRQFSFSDLPGSWIPTLEEARIDVTSDPRQKIYTPLPTTSHSFWNFPIPFASLRCLKCQVHTAVALLASEHRLSALEELWVKKMDYNIGQEVNRLLELLSMTMCAANRYQEFQQALPMLNTLGLDWFPEWSHIRDFMERWVESRGLYITLTLKLPKRPARRLLRAIVQMLRGTTPDFVPTYAAHSDFMTECQDCACAGWWTKDDCEVRHGYVPLTELFTITKNTYY</sequence>
<accession>G4TUP6</accession>
<dbReference type="AlphaFoldDB" id="G4TUP6"/>
<evidence type="ECO:0000313" key="1">
    <source>
        <dbReference type="EMBL" id="CCA75039.1"/>
    </source>
</evidence>
<keyword evidence="2" id="KW-1185">Reference proteome</keyword>
<gene>
    <name evidence="1" type="ORF">PIIN_09024</name>
</gene>
<evidence type="ECO:0000313" key="2">
    <source>
        <dbReference type="Proteomes" id="UP000007148"/>
    </source>
</evidence>
<proteinExistence type="predicted"/>
<dbReference type="Proteomes" id="UP000007148">
    <property type="component" value="Unassembled WGS sequence"/>
</dbReference>
<name>G4TUP6_SERID</name>
<comment type="caution">
    <text evidence="1">The sequence shown here is derived from an EMBL/GenBank/DDBJ whole genome shotgun (WGS) entry which is preliminary data.</text>
</comment>
<dbReference type="HOGENOM" id="CLU_423407_0_0_1"/>
<dbReference type="EMBL" id="CAFZ01000389">
    <property type="protein sequence ID" value="CCA75039.1"/>
    <property type="molecule type" value="Genomic_DNA"/>
</dbReference>
<dbReference type="InParanoid" id="G4TUP6"/>